<feature type="transmembrane region" description="Helical" evidence="1">
    <location>
        <begin position="101"/>
        <end position="122"/>
    </location>
</feature>
<proteinExistence type="predicted"/>
<accession>A0A134A0D2</accession>
<dbReference type="Proteomes" id="UP000070355">
    <property type="component" value="Unassembled WGS sequence"/>
</dbReference>
<evidence type="ECO:0000256" key="1">
    <source>
        <dbReference type="SAM" id="Phobius"/>
    </source>
</evidence>
<keyword evidence="1" id="KW-0812">Transmembrane</keyword>
<sequence length="126" mass="14864">MHKMNKRQAKKLELKNEISGIKKDNKLQDKKLNALNKMNSNFFNEVNNIMKQFEKQEKLLKANKESLSNVIQAQTYLDMENSKRMTDLNDVIRKQNNSICILEYSIFAMVILISIVFILELIKWLV</sequence>
<dbReference type="EMBL" id="LSDC01000043">
    <property type="protein sequence ID" value="KXB61142.1"/>
    <property type="molecule type" value="Genomic_DNA"/>
</dbReference>
<dbReference type="AlphaFoldDB" id="A0A134A0D2"/>
<protein>
    <submittedName>
        <fullName evidence="2">Uncharacterized protein</fullName>
    </submittedName>
</protein>
<dbReference type="STRING" id="1379.HMPREF3186_00696"/>
<comment type="caution">
    <text evidence="2">The sequence shown here is derived from an EMBL/GenBank/DDBJ whole genome shotgun (WGS) entry which is preliminary data.</text>
</comment>
<keyword evidence="1" id="KW-1133">Transmembrane helix</keyword>
<dbReference type="PATRIC" id="fig|1379.3.peg.675"/>
<reference evidence="3" key="1">
    <citation type="submission" date="2016-01" db="EMBL/GenBank/DDBJ databases">
        <authorList>
            <person name="Mitreva M."/>
            <person name="Pepin K.H."/>
            <person name="Mihindukulasuriya K.A."/>
            <person name="Fulton R."/>
            <person name="Fronick C."/>
            <person name="O'Laughlin M."/>
            <person name="Miner T."/>
            <person name="Herter B."/>
            <person name="Rosa B.A."/>
            <person name="Cordes M."/>
            <person name="Tomlinson C."/>
            <person name="Wollam A."/>
            <person name="Palsikar V.B."/>
            <person name="Mardis E.R."/>
            <person name="Wilson R.K."/>
        </authorList>
    </citation>
    <scope>NUCLEOTIDE SEQUENCE [LARGE SCALE GENOMIC DNA]</scope>
    <source>
        <strain evidence="3">DNF01167</strain>
    </source>
</reference>
<name>A0A134A0D2_9BACL</name>
<gene>
    <name evidence="2" type="ORF">HMPREF3186_00696</name>
</gene>
<evidence type="ECO:0000313" key="3">
    <source>
        <dbReference type="Proteomes" id="UP000070355"/>
    </source>
</evidence>
<keyword evidence="1" id="KW-0472">Membrane</keyword>
<evidence type="ECO:0000313" key="2">
    <source>
        <dbReference type="EMBL" id="KXB61142.1"/>
    </source>
</evidence>
<organism evidence="2 3">
    <name type="scientific">Gemella haemolysans</name>
    <dbReference type="NCBI Taxonomy" id="1379"/>
    <lineage>
        <taxon>Bacteria</taxon>
        <taxon>Bacillati</taxon>
        <taxon>Bacillota</taxon>
        <taxon>Bacilli</taxon>
        <taxon>Bacillales</taxon>
        <taxon>Gemellaceae</taxon>
        <taxon>Gemella</taxon>
    </lineage>
</organism>